<name>A0ABN1WSX9_9ACTN</name>
<gene>
    <name evidence="4" type="ORF">GCM10009665_56350</name>
</gene>
<sequence>MPLHPQLRALRERRAAAGTPPLYTLSLEQARAADLADLRAAGGEPEPVADVRTFEIPGPGGPLPLRLYRPTVPAGPQAGPQPERGPAAPVLVYLFGGGWTLGCLDTGDAICRALTNAAGCATLAVGYRLAPEHPFPAALEDCYAAVGWLAEHAAELGLDPARVAIGGDSAGGNLAAATTLLCRGRGGPALRHQLLVYPNTDYRPEGARATADEDPLLFNQHSVQWYWRHYLADEEHGSHPLASPLRAEDLSGLPAATVITAEFDPLREEGEAYAERLREAGVPVAARRYEGMAHGFFAMAGVLDDGRAAQRYAAAALRAAFAGDGAGDGSGDGSGDVPGAAGDAAGR</sequence>
<dbReference type="InterPro" id="IPR013094">
    <property type="entry name" value="AB_hydrolase_3"/>
</dbReference>
<feature type="domain" description="Alpha/beta hydrolase fold-3" evidence="3">
    <location>
        <begin position="91"/>
        <end position="297"/>
    </location>
</feature>
<feature type="region of interest" description="Disordered" evidence="2">
    <location>
        <begin position="325"/>
        <end position="347"/>
    </location>
</feature>
<keyword evidence="5" id="KW-1185">Reference proteome</keyword>
<evidence type="ECO:0000256" key="2">
    <source>
        <dbReference type="SAM" id="MobiDB-lite"/>
    </source>
</evidence>
<proteinExistence type="predicted"/>
<comment type="caution">
    <text evidence="4">The sequence shown here is derived from an EMBL/GenBank/DDBJ whole genome shotgun (WGS) entry which is preliminary data.</text>
</comment>
<organism evidence="4 5">
    <name type="scientific">Kitasatospora nipponensis</name>
    <dbReference type="NCBI Taxonomy" id="258049"/>
    <lineage>
        <taxon>Bacteria</taxon>
        <taxon>Bacillati</taxon>
        <taxon>Actinomycetota</taxon>
        <taxon>Actinomycetes</taxon>
        <taxon>Kitasatosporales</taxon>
        <taxon>Streptomycetaceae</taxon>
        <taxon>Kitasatospora</taxon>
    </lineage>
</organism>
<dbReference type="InterPro" id="IPR029058">
    <property type="entry name" value="AB_hydrolase_fold"/>
</dbReference>
<dbReference type="Pfam" id="PF07859">
    <property type="entry name" value="Abhydrolase_3"/>
    <property type="match status" value="1"/>
</dbReference>
<evidence type="ECO:0000256" key="1">
    <source>
        <dbReference type="ARBA" id="ARBA00022801"/>
    </source>
</evidence>
<feature type="compositionally biased region" description="Gly residues" evidence="2">
    <location>
        <begin position="325"/>
        <end position="336"/>
    </location>
</feature>
<evidence type="ECO:0000313" key="4">
    <source>
        <dbReference type="EMBL" id="GAA1258935.1"/>
    </source>
</evidence>
<dbReference type="SUPFAM" id="SSF53474">
    <property type="entry name" value="alpha/beta-Hydrolases"/>
    <property type="match status" value="1"/>
</dbReference>
<dbReference type="EMBL" id="BAAALF010000131">
    <property type="protein sequence ID" value="GAA1258935.1"/>
    <property type="molecule type" value="Genomic_DNA"/>
</dbReference>
<evidence type="ECO:0000313" key="5">
    <source>
        <dbReference type="Proteomes" id="UP001500037"/>
    </source>
</evidence>
<dbReference type="Gene3D" id="3.40.50.1820">
    <property type="entry name" value="alpha/beta hydrolase"/>
    <property type="match status" value="1"/>
</dbReference>
<dbReference type="PANTHER" id="PTHR48081">
    <property type="entry name" value="AB HYDROLASE SUPERFAMILY PROTEIN C4A8.06C"/>
    <property type="match status" value="1"/>
</dbReference>
<dbReference type="Proteomes" id="UP001500037">
    <property type="component" value="Unassembled WGS sequence"/>
</dbReference>
<dbReference type="RefSeq" id="WP_344444838.1">
    <property type="nucleotide sequence ID" value="NZ_BAAALF010000131.1"/>
</dbReference>
<feature type="compositionally biased region" description="Low complexity" evidence="2">
    <location>
        <begin position="337"/>
        <end position="347"/>
    </location>
</feature>
<evidence type="ECO:0000259" key="3">
    <source>
        <dbReference type="Pfam" id="PF07859"/>
    </source>
</evidence>
<protein>
    <submittedName>
        <fullName evidence="4">Alpha/beta hydrolase</fullName>
    </submittedName>
</protein>
<dbReference type="PANTHER" id="PTHR48081:SF8">
    <property type="entry name" value="ALPHA_BETA HYDROLASE FOLD-3 DOMAIN-CONTAINING PROTEIN-RELATED"/>
    <property type="match status" value="1"/>
</dbReference>
<accession>A0ABN1WSX9</accession>
<reference evidence="4 5" key="1">
    <citation type="journal article" date="2019" name="Int. J. Syst. Evol. Microbiol.">
        <title>The Global Catalogue of Microorganisms (GCM) 10K type strain sequencing project: providing services to taxonomists for standard genome sequencing and annotation.</title>
        <authorList>
            <consortium name="The Broad Institute Genomics Platform"/>
            <consortium name="The Broad Institute Genome Sequencing Center for Infectious Disease"/>
            <person name="Wu L."/>
            <person name="Ma J."/>
        </authorList>
    </citation>
    <scope>NUCLEOTIDE SEQUENCE [LARGE SCALE GENOMIC DNA]</scope>
    <source>
        <strain evidence="4 5">JCM 13004</strain>
    </source>
</reference>
<dbReference type="InterPro" id="IPR050300">
    <property type="entry name" value="GDXG_lipolytic_enzyme"/>
</dbReference>
<dbReference type="GO" id="GO:0016787">
    <property type="term" value="F:hydrolase activity"/>
    <property type="evidence" value="ECO:0007669"/>
    <property type="project" value="UniProtKB-KW"/>
</dbReference>
<keyword evidence="1 4" id="KW-0378">Hydrolase</keyword>